<keyword evidence="2" id="KW-1185">Reference proteome</keyword>
<sequence>MLIARNAAAQRAKSVASPKSVGYCSQNRARPPPGDTREARFNFLSLHHTRAYIYAAYKNWDWSWSLPADAQEERQRRKGVSCSFFARAGLREIDYRHYCVRQAACIYSLAAAPLVLCSCPLLLLCGNISASPDTERSHKRLVVSARRGRCSVCSNWRVVAQVVEPRLPRSDRWPWLLAAQDSLPLYLARNQMNILAAVRVCP</sequence>
<dbReference type="AlphaFoldDB" id="A0ABD2WFJ6"/>
<accession>A0ABD2WFJ6</accession>
<dbReference type="Proteomes" id="UP001627154">
    <property type="component" value="Unassembled WGS sequence"/>
</dbReference>
<evidence type="ECO:0000313" key="2">
    <source>
        <dbReference type="Proteomes" id="UP001627154"/>
    </source>
</evidence>
<protein>
    <submittedName>
        <fullName evidence="1">Uncharacterized protein</fullName>
    </submittedName>
</protein>
<comment type="caution">
    <text evidence="1">The sequence shown here is derived from an EMBL/GenBank/DDBJ whole genome shotgun (WGS) entry which is preliminary data.</text>
</comment>
<proteinExistence type="predicted"/>
<gene>
    <name evidence="1" type="ORF">TKK_013640</name>
</gene>
<evidence type="ECO:0000313" key="1">
    <source>
        <dbReference type="EMBL" id="KAL3391723.1"/>
    </source>
</evidence>
<name>A0ABD2WFJ6_9HYME</name>
<organism evidence="1 2">
    <name type="scientific">Trichogramma kaykai</name>
    <dbReference type="NCBI Taxonomy" id="54128"/>
    <lineage>
        <taxon>Eukaryota</taxon>
        <taxon>Metazoa</taxon>
        <taxon>Ecdysozoa</taxon>
        <taxon>Arthropoda</taxon>
        <taxon>Hexapoda</taxon>
        <taxon>Insecta</taxon>
        <taxon>Pterygota</taxon>
        <taxon>Neoptera</taxon>
        <taxon>Endopterygota</taxon>
        <taxon>Hymenoptera</taxon>
        <taxon>Apocrita</taxon>
        <taxon>Proctotrupomorpha</taxon>
        <taxon>Chalcidoidea</taxon>
        <taxon>Trichogrammatidae</taxon>
        <taxon>Trichogramma</taxon>
    </lineage>
</organism>
<reference evidence="1 2" key="1">
    <citation type="journal article" date="2024" name="bioRxiv">
        <title>A reference genome for Trichogramma kaykai: A tiny desert-dwelling parasitoid wasp with competing sex-ratio distorters.</title>
        <authorList>
            <person name="Culotta J."/>
            <person name="Lindsey A.R."/>
        </authorList>
    </citation>
    <scope>NUCLEOTIDE SEQUENCE [LARGE SCALE GENOMIC DNA]</scope>
    <source>
        <strain evidence="1 2">KSX58</strain>
    </source>
</reference>
<dbReference type="EMBL" id="JBJJXI010000108">
    <property type="protein sequence ID" value="KAL3391723.1"/>
    <property type="molecule type" value="Genomic_DNA"/>
</dbReference>